<protein>
    <recommendedName>
        <fullName evidence="3">NAD-dependent epimerase/dehydratase domain-containing protein</fullName>
    </recommendedName>
</protein>
<dbReference type="Proteomes" id="UP001177023">
    <property type="component" value="Unassembled WGS sequence"/>
</dbReference>
<proteinExistence type="predicted"/>
<organism evidence="1 2">
    <name type="scientific">Mesorhabditis spiculigera</name>
    <dbReference type="NCBI Taxonomy" id="96644"/>
    <lineage>
        <taxon>Eukaryota</taxon>
        <taxon>Metazoa</taxon>
        <taxon>Ecdysozoa</taxon>
        <taxon>Nematoda</taxon>
        <taxon>Chromadorea</taxon>
        <taxon>Rhabditida</taxon>
        <taxon>Rhabditina</taxon>
        <taxon>Rhabditomorpha</taxon>
        <taxon>Rhabditoidea</taxon>
        <taxon>Rhabditidae</taxon>
        <taxon>Mesorhabditinae</taxon>
        <taxon>Mesorhabditis</taxon>
    </lineage>
</organism>
<dbReference type="AlphaFoldDB" id="A0AA36FRG7"/>
<keyword evidence="2" id="KW-1185">Reference proteome</keyword>
<evidence type="ECO:0008006" key="3">
    <source>
        <dbReference type="Google" id="ProtNLM"/>
    </source>
</evidence>
<dbReference type="SUPFAM" id="SSF51735">
    <property type="entry name" value="NAD(P)-binding Rossmann-fold domains"/>
    <property type="match status" value="1"/>
</dbReference>
<accession>A0AA36FRG7</accession>
<dbReference type="Gene3D" id="3.40.50.720">
    <property type="entry name" value="NAD(P)-binding Rossmann-like Domain"/>
    <property type="match status" value="1"/>
</dbReference>
<name>A0AA36FRG7_9BILA</name>
<sequence length="79" mass="8849">MPRVCITGGGGYFGQRVAYEFLEQGYEANLLDINFEAPPPGIMAQSSIVNSWKTRWEIATPASTLQLMAWEEKEHATRS</sequence>
<feature type="non-terminal residue" evidence="1">
    <location>
        <position position="79"/>
    </location>
</feature>
<dbReference type="EMBL" id="CATQJA010000821">
    <property type="protein sequence ID" value="CAJ0564202.1"/>
    <property type="molecule type" value="Genomic_DNA"/>
</dbReference>
<comment type="caution">
    <text evidence="1">The sequence shown here is derived from an EMBL/GenBank/DDBJ whole genome shotgun (WGS) entry which is preliminary data.</text>
</comment>
<reference evidence="1" key="1">
    <citation type="submission" date="2023-06" db="EMBL/GenBank/DDBJ databases">
        <authorList>
            <person name="Delattre M."/>
        </authorList>
    </citation>
    <scope>NUCLEOTIDE SEQUENCE</scope>
    <source>
        <strain evidence="1">AF72</strain>
    </source>
</reference>
<gene>
    <name evidence="1" type="ORF">MSPICULIGERA_LOCUS2888</name>
</gene>
<dbReference type="InterPro" id="IPR036291">
    <property type="entry name" value="NAD(P)-bd_dom_sf"/>
</dbReference>
<evidence type="ECO:0000313" key="1">
    <source>
        <dbReference type="EMBL" id="CAJ0564202.1"/>
    </source>
</evidence>
<evidence type="ECO:0000313" key="2">
    <source>
        <dbReference type="Proteomes" id="UP001177023"/>
    </source>
</evidence>